<dbReference type="EMBL" id="AYZE01000016">
    <property type="protein sequence ID" value="KRM90189.1"/>
    <property type="molecule type" value="Genomic_DNA"/>
</dbReference>
<keyword evidence="3 6" id="KW-0812">Transmembrane</keyword>
<dbReference type="Pfam" id="PF01544">
    <property type="entry name" value="CorA"/>
    <property type="match status" value="1"/>
</dbReference>
<evidence type="ECO:0000256" key="1">
    <source>
        <dbReference type="ARBA" id="ARBA00004141"/>
    </source>
</evidence>
<evidence type="ECO:0000313" key="7">
    <source>
        <dbReference type="EMBL" id="KRM90189.1"/>
    </source>
</evidence>
<gene>
    <name evidence="7" type="ORF">FC80_GL001526</name>
</gene>
<dbReference type="OrthoDB" id="9803416at2"/>
<dbReference type="Proteomes" id="UP000051131">
    <property type="component" value="Unassembled WGS sequence"/>
</dbReference>
<keyword evidence="4 6" id="KW-1133">Transmembrane helix</keyword>
<proteinExistence type="inferred from homology"/>
<name>A0A0R2CEM7_9LACO</name>
<evidence type="ECO:0000256" key="3">
    <source>
        <dbReference type="ARBA" id="ARBA00022692"/>
    </source>
</evidence>
<organism evidence="7 8">
    <name type="scientific">Liquorilactobacillus cacaonum DSM 21116</name>
    <dbReference type="NCBI Taxonomy" id="1423729"/>
    <lineage>
        <taxon>Bacteria</taxon>
        <taxon>Bacillati</taxon>
        <taxon>Bacillota</taxon>
        <taxon>Bacilli</taxon>
        <taxon>Lactobacillales</taxon>
        <taxon>Lactobacillaceae</taxon>
        <taxon>Liquorilactobacillus</taxon>
    </lineage>
</organism>
<evidence type="ECO:0000256" key="2">
    <source>
        <dbReference type="ARBA" id="ARBA00009765"/>
    </source>
</evidence>
<sequence>MITKHIIERKNKNFIWFDIQDIDIEDQKILLEEHELTAKNLAYATDKYERARYEHQDDLDLLIYNSPLKKIDVTNSFVLEPITFIVKKDTLFTFRSKALYLNIQEVLKRAIAEDEESSLMSFILTILYAITIRYQKTIDSLNKTRDRYLSELNHKISNQQLLELSNVERSFVYIASGIKTNLLVLNSITDSEVITQKNSKDKKRLHSITVEAHQAEQTVSIALDVTERISSTANNLLNNNLNDVMRFLTIWSLVLTIPTIITGFYGMNVTLPFANGPMAWINISIATIIIIIILVIFFKIRKLF</sequence>
<evidence type="ECO:0008006" key="9">
    <source>
        <dbReference type="Google" id="ProtNLM"/>
    </source>
</evidence>
<dbReference type="InterPro" id="IPR045861">
    <property type="entry name" value="CorA_cytoplasmic_dom"/>
</dbReference>
<dbReference type="PATRIC" id="fig|1423729.3.peg.1548"/>
<evidence type="ECO:0000256" key="6">
    <source>
        <dbReference type="SAM" id="Phobius"/>
    </source>
</evidence>
<evidence type="ECO:0000256" key="5">
    <source>
        <dbReference type="ARBA" id="ARBA00023136"/>
    </source>
</evidence>
<dbReference type="CDD" id="cd12827">
    <property type="entry name" value="EcCorA_ZntB-like_u2"/>
    <property type="match status" value="1"/>
</dbReference>
<evidence type="ECO:0000256" key="4">
    <source>
        <dbReference type="ARBA" id="ARBA00022989"/>
    </source>
</evidence>
<comment type="caution">
    <text evidence="7">The sequence shown here is derived from an EMBL/GenBank/DDBJ whole genome shotgun (WGS) entry which is preliminary data.</text>
</comment>
<dbReference type="AlphaFoldDB" id="A0A0R2CEM7"/>
<dbReference type="InterPro" id="IPR045863">
    <property type="entry name" value="CorA_TM1_TM2"/>
</dbReference>
<dbReference type="GO" id="GO:0016020">
    <property type="term" value="C:membrane"/>
    <property type="evidence" value="ECO:0007669"/>
    <property type="project" value="UniProtKB-SubCell"/>
</dbReference>
<dbReference type="STRING" id="1423729.FC80_GL001526"/>
<reference evidence="7 8" key="1">
    <citation type="journal article" date="2015" name="Genome Announc.">
        <title>Expanding the biotechnology potential of lactobacilli through comparative genomics of 213 strains and associated genera.</title>
        <authorList>
            <person name="Sun Z."/>
            <person name="Harris H.M."/>
            <person name="McCann A."/>
            <person name="Guo C."/>
            <person name="Argimon S."/>
            <person name="Zhang W."/>
            <person name="Yang X."/>
            <person name="Jeffery I.B."/>
            <person name="Cooney J.C."/>
            <person name="Kagawa T.F."/>
            <person name="Liu W."/>
            <person name="Song Y."/>
            <person name="Salvetti E."/>
            <person name="Wrobel A."/>
            <person name="Rasinkangas P."/>
            <person name="Parkhill J."/>
            <person name="Rea M.C."/>
            <person name="O'Sullivan O."/>
            <person name="Ritari J."/>
            <person name="Douillard F.P."/>
            <person name="Paul Ross R."/>
            <person name="Yang R."/>
            <person name="Briner A.E."/>
            <person name="Felis G.E."/>
            <person name="de Vos W.M."/>
            <person name="Barrangou R."/>
            <person name="Klaenhammer T.R."/>
            <person name="Caufield P.W."/>
            <person name="Cui Y."/>
            <person name="Zhang H."/>
            <person name="O'Toole P.W."/>
        </authorList>
    </citation>
    <scope>NUCLEOTIDE SEQUENCE [LARGE SCALE GENOMIC DNA]</scope>
    <source>
        <strain evidence="7 8">DSM 21116</strain>
    </source>
</reference>
<evidence type="ECO:0000313" key="8">
    <source>
        <dbReference type="Proteomes" id="UP000051131"/>
    </source>
</evidence>
<dbReference type="InterPro" id="IPR047199">
    <property type="entry name" value="CorA-like"/>
</dbReference>
<comment type="subcellular location">
    <subcellularLocation>
        <location evidence="1">Membrane</location>
        <topology evidence="1">Multi-pass membrane protein</topology>
    </subcellularLocation>
</comment>
<feature type="transmembrane region" description="Helical" evidence="6">
    <location>
        <begin position="247"/>
        <end position="267"/>
    </location>
</feature>
<dbReference type="PANTHER" id="PTHR47891">
    <property type="entry name" value="TRANSPORTER-RELATED"/>
    <property type="match status" value="1"/>
</dbReference>
<feature type="transmembrane region" description="Helical" evidence="6">
    <location>
        <begin position="279"/>
        <end position="298"/>
    </location>
</feature>
<comment type="similarity">
    <text evidence="2">Belongs to the CorA metal ion transporter (MIT) (TC 1.A.35) family.</text>
</comment>
<dbReference type="RefSeq" id="WP_057829737.1">
    <property type="nucleotide sequence ID" value="NZ_AYZE01000016.1"/>
</dbReference>
<dbReference type="InterPro" id="IPR002523">
    <property type="entry name" value="MgTranspt_CorA/ZnTranspt_ZntB"/>
</dbReference>
<dbReference type="PANTHER" id="PTHR47891:SF1">
    <property type="entry name" value="CORA-MAGNESIUM AND COBALT TRANSPORTER"/>
    <property type="match status" value="1"/>
</dbReference>
<dbReference type="SUPFAM" id="SSF144083">
    <property type="entry name" value="Magnesium transport protein CorA, transmembrane region"/>
    <property type="match status" value="1"/>
</dbReference>
<dbReference type="GO" id="GO:0046873">
    <property type="term" value="F:metal ion transmembrane transporter activity"/>
    <property type="evidence" value="ECO:0007669"/>
    <property type="project" value="InterPro"/>
</dbReference>
<keyword evidence="8" id="KW-1185">Reference proteome</keyword>
<protein>
    <recommendedName>
        <fullName evidence="9">Magnesium transporter CorA family protein</fullName>
    </recommendedName>
</protein>
<accession>A0A0R2CEM7</accession>
<dbReference type="Gene3D" id="3.30.460.20">
    <property type="entry name" value="CorA soluble domain-like"/>
    <property type="match status" value="1"/>
</dbReference>
<keyword evidence="5 6" id="KW-0472">Membrane</keyword>
<dbReference type="SUPFAM" id="SSF143865">
    <property type="entry name" value="CorA soluble domain-like"/>
    <property type="match status" value="1"/>
</dbReference>
<dbReference type="Gene3D" id="1.20.58.340">
    <property type="entry name" value="Magnesium transport protein CorA, transmembrane region"/>
    <property type="match status" value="2"/>
</dbReference>